<dbReference type="Pfam" id="PF00069">
    <property type="entry name" value="Pkinase"/>
    <property type="match status" value="2"/>
</dbReference>
<dbReference type="InterPro" id="IPR051175">
    <property type="entry name" value="CLK_kinases"/>
</dbReference>
<dbReference type="Gene3D" id="1.10.510.10">
    <property type="entry name" value="Transferase(Phosphotransferase) domain 1"/>
    <property type="match status" value="2"/>
</dbReference>
<name>A0A0L0FZY6_9EUKA</name>
<dbReference type="GeneID" id="25905801"/>
<reference evidence="9 10" key="1">
    <citation type="submission" date="2011-02" db="EMBL/GenBank/DDBJ databases">
        <title>The Genome Sequence of Sphaeroforma arctica JP610.</title>
        <authorList>
            <consortium name="The Broad Institute Genome Sequencing Platform"/>
            <person name="Russ C."/>
            <person name="Cuomo C."/>
            <person name="Young S.K."/>
            <person name="Zeng Q."/>
            <person name="Gargeya S."/>
            <person name="Alvarado L."/>
            <person name="Berlin A."/>
            <person name="Chapman S.B."/>
            <person name="Chen Z."/>
            <person name="Freedman E."/>
            <person name="Gellesch M."/>
            <person name="Goldberg J."/>
            <person name="Griggs A."/>
            <person name="Gujja S."/>
            <person name="Heilman E."/>
            <person name="Heiman D."/>
            <person name="Howarth C."/>
            <person name="Mehta T."/>
            <person name="Neiman D."/>
            <person name="Pearson M."/>
            <person name="Roberts A."/>
            <person name="Saif S."/>
            <person name="Shea T."/>
            <person name="Shenoy N."/>
            <person name="Sisk P."/>
            <person name="Stolte C."/>
            <person name="Sykes S."/>
            <person name="White J."/>
            <person name="Yandava C."/>
            <person name="Burger G."/>
            <person name="Gray M.W."/>
            <person name="Holland P.W.H."/>
            <person name="King N."/>
            <person name="Lang F.B.F."/>
            <person name="Roger A.J."/>
            <person name="Ruiz-Trillo I."/>
            <person name="Haas B."/>
            <person name="Nusbaum C."/>
            <person name="Birren B."/>
        </authorList>
    </citation>
    <scope>NUCLEOTIDE SEQUENCE [LARGE SCALE GENOMIC DNA]</scope>
    <source>
        <strain evidence="9 10">JP610</strain>
    </source>
</reference>
<dbReference type="GO" id="GO:0005524">
    <property type="term" value="F:ATP binding"/>
    <property type="evidence" value="ECO:0007669"/>
    <property type="project" value="UniProtKB-UniRule"/>
</dbReference>
<dbReference type="AlphaFoldDB" id="A0A0L0FZY6"/>
<feature type="region of interest" description="Disordered" evidence="7">
    <location>
        <begin position="15"/>
        <end position="282"/>
    </location>
</feature>
<dbReference type="PANTHER" id="PTHR45646:SF11">
    <property type="entry name" value="SERINE_THREONINE-PROTEIN KINASE DOA"/>
    <property type="match status" value="1"/>
</dbReference>
<keyword evidence="1" id="KW-0723">Serine/threonine-protein kinase</keyword>
<evidence type="ECO:0000256" key="4">
    <source>
        <dbReference type="ARBA" id="ARBA00022777"/>
    </source>
</evidence>
<dbReference type="GO" id="GO:0004674">
    <property type="term" value="F:protein serine/threonine kinase activity"/>
    <property type="evidence" value="ECO:0007669"/>
    <property type="project" value="UniProtKB-KW"/>
</dbReference>
<keyword evidence="5 6" id="KW-0067">ATP-binding</keyword>
<dbReference type="eggNOG" id="KOG0671">
    <property type="taxonomic scope" value="Eukaryota"/>
</dbReference>
<protein>
    <submittedName>
        <fullName evidence="9">CMGC/CLK protein kinase</fullName>
    </submittedName>
</protein>
<dbReference type="EMBL" id="KQ241929">
    <property type="protein sequence ID" value="KNC82427.1"/>
    <property type="molecule type" value="Genomic_DNA"/>
</dbReference>
<feature type="compositionally biased region" description="Basic and acidic residues" evidence="7">
    <location>
        <begin position="58"/>
        <end position="97"/>
    </location>
</feature>
<feature type="domain" description="Protein kinase" evidence="8">
    <location>
        <begin position="301"/>
        <end position="738"/>
    </location>
</feature>
<feature type="compositionally biased region" description="Basic and acidic residues" evidence="7">
    <location>
        <begin position="472"/>
        <end position="483"/>
    </location>
</feature>
<accession>A0A0L0FZY6</accession>
<evidence type="ECO:0000313" key="10">
    <source>
        <dbReference type="Proteomes" id="UP000054560"/>
    </source>
</evidence>
<feature type="binding site" evidence="6">
    <location>
        <position position="330"/>
    </location>
    <ligand>
        <name>ATP</name>
        <dbReference type="ChEBI" id="CHEBI:30616"/>
    </ligand>
</feature>
<keyword evidence="10" id="KW-1185">Reference proteome</keyword>
<feature type="region of interest" description="Disordered" evidence="7">
    <location>
        <begin position="452"/>
        <end position="539"/>
    </location>
</feature>
<dbReference type="STRING" id="667725.A0A0L0FZY6"/>
<dbReference type="CDD" id="cd14134">
    <property type="entry name" value="PKc_CLK"/>
    <property type="match status" value="1"/>
</dbReference>
<dbReference type="PROSITE" id="PS00107">
    <property type="entry name" value="PROTEIN_KINASE_ATP"/>
    <property type="match status" value="1"/>
</dbReference>
<dbReference type="Proteomes" id="UP000054560">
    <property type="component" value="Unassembled WGS sequence"/>
</dbReference>
<proteinExistence type="predicted"/>
<feature type="compositionally biased region" description="Basic and acidic residues" evidence="7">
    <location>
        <begin position="123"/>
        <end position="140"/>
    </location>
</feature>
<dbReference type="InterPro" id="IPR000719">
    <property type="entry name" value="Prot_kinase_dom"/>
</dbReference>
<evidence type="ECO:0000313" key="9">
    <source>
        <dbReference type="EMBL" id="KNC82427.1"/>
    </source>
</evidence>
<sequence length="742" mass="85748">MFNWILKKFTNYSERPQRDSQNHMRIRRRSKNSRARSRERTPERRGRDYRSRTPPRFRARDRERDRDRDTNRYRDRDRGRERDREGGSECDLDDGRRLYNGKDGTNSNVLHGQYSARSSYLRGGDRERGRSKDRSRDRGGYRSRSKKLGRQESHRNGTAYGGVSDIQRANHRQERRGGDSRDRNDYHDRNGRRTAEYVYSGSGVSGGSRRYGRDRTSKCRRDGSREVNSRKRRRDYDTTSKRGREHDGAQGYTGHSERDSHSGTDTRRSSKRKSRKRRQSCDDAEGRLIVIPGDYLHGQRYKIIKELGEGTFGKVIACHDTKLNREVAVKVIKNVPKYRDAAKIEISILEALQKHDTRGDTEVIHMLSSFDHRNHMCMVFEVLGENVYEFIKDNGYRGLPFHHVQSMARELLKAVKFIHSIKLTHTDLKPENILFVNSSDYFELTLPSPNNVGYSDDNKRYSNNSNGASESGSERDSPNEVHGIESLTEGLGGHGDEATESRDVVGQSGSISDTERDVLYDDREASSNGSTSKAERDRTSVYVNNILRKNVASDASDNPDDKKSATRTVKVLRDPSIRLIDFGSATWEDQHHTAIVATRHYRPPEVILELGWSYPCDIWSVGCILFEFYTGDALFQTHDSLEHLAMMEVILEKRVPSSMLQDTKKVKLLDSSRKRLAWPEKAPDDKAIEYVEQCRTLKSLMHEQTDEHNQFLDLIRNLLKYRPEDRLTASEALRHPFFDAKL</sequence>
<dbReference type="OrthoDB" id="283111at2759"/>
<dbReference type="PROSITE" id="PS50011">
    <property type="entry name" value="PROTEIN_KINASE_DOM"/>
    <property type="match status" value="1"/>
</dbReference>
<feature type="compositionally biased region" description="Polar residues" evidence="7">
    <location>
        <begin position="103"/>
        <end position="118"/>
    </location>
</feature>
<keyword evidence="3 6" id="KW-0547">Nucleotide-binding</keyword>
<feature type="compositionally biased region" description="Low complexity" evidence="7">
    <location>
        <begin position="462"/>
        <end position="471"/>
    </location>
</feature>
<dbReference type="InterPro" id="IPR008271">
    <property type="entry name" value="Ser/Thr_kinase_AS"/>
</dbReference>
<feature type="compositionally biased region" description="Basic and acidic residues" evidence="7">
    <location>
        <begin position="494"/>
        <end position="503"/>
    </location>
</feature>
<evidence type="ECO:0000256" key="7">
    <source>
        <dbReference type="SAM" id="MobiDB-lite"/>
    </source>
</evidence>
<dbReference type="PANTHER" id="PTHR45646">
    <property type="entry name" value="SERINE/THREONINE-PROTEIN KINASE DOA-RELATED"/>
    <property type="match status" value="1"/>
</dbReference>
<evidence type="ECO:0000256" key="2">
    <source>
        <dbReference type="ARBA" id="ARBA00022679"/>
    </source>
</evidence>
<keyword evidence="4 9" id="KW-0418">Kinase</keyword>
<feature type="compositionally biased region" description="Basic and acidic residues" evidence="7">
    <location>
        <begin position="513"/>
        <end position="525"/>
    </location>
</feature>
<dbReference type="Gene3D" id="3.30.200.20">
    <property type="entry name" value="Phosphorylase Kinase, domain 1"/>
    <property type="match status" value="1"/>
</dbReference>
<dbReference type="InterPro" id="IPR017441">
    <property type="entry name" value="Protein_kinase_ATP_BS"/>
</dbReference>
<feature type="compositionally biased region" description="Basic and acidic residues" evidence="7">
    <location>
        <begin position="171"/>
        <end position="195"/>
    </location>
</feature>
<feature type="compositionally biased region" description="Basic and acidic residues" evidence="7">
    <location>
        <begin position="255"/>
        <end position="268"/>
    </location>
</feature>
<evidence type="ECO:0000256" key="3">
    <source>
        <dbReference type="ARBA" id="ARBA00022741"/>
    </source>
</evidence>
<dbReference type="SUPFAM" id="SSF56112">
    <property type="entry name" value="Protein kinase-like (PK-like)"/>
    <property type="match status" value="1"/>
</dbReference>
<dbReference type="InterPro" id="IPR011009">
    <property type="entry name" value="Kinase-like_dom_sf"/>
</dbReference>
<feature type="compositionally biased region" description="Basic residues" evidence="7">
    <location>
        <begin position="269"/>
        <end position="278"/>
    </location>
</feature>
<dbReference type="GO" id="GO:0005634">
    <property type="term" value="C:nucleus"/>
    <property type="evidence" value="ECO:0007669"/>
    <property type="project" value="TreeGrafter"/>
</dbReference>
<dbReference type="RefSeq" id="XP_014156329.1">
    <property type="nucleotide sequence ID" value="XM_014300854.1"/>
</dbReference>
<organism evidence="9 10">
    <name type="scientific">Sphaeroforma arctica JP610</name>
    <dbReference type="NCBI Taxonomy" id="667725"/>
    <lineage>
        <taxon>Eukaryota</taxon>
        <taxon>Ichthyosporea</taxon>
        <taxon>Ichthyophonida</taxon>
        <taxon>Sphaeroforma</taxon>
    </lineage>
</organism>
<feature type="compositionally biased region" description="Basic and acidic residues" evidence="7">
    <location>
        <begin position="211"/>
        <end position="248"/>
    </location>
</feature>
<dbReference type="PROSITE" id="PS00108">
    <property type="entry name" value="PROTEIN_KINASE_ST"/>
    <property type="match status" value="1"/>
</dbReference>
<evidence type="ECO:0000256" key="1">
    <source>
        <dbReference type="ARBA" id="ARBA00022527"/>
    </source>
</evidence>
<feature type="compositionally biased region" description="Basic residues" evidence="7">
    <location>
        <begin position="24"/>
        <end position="35"/>
    </location>
</feature>
<gene>
    <name evidence="9" type="ORF">SARC_05297</name>
</gene>
<evidence type="ECO:0000256" key="5">
    <source>
        <dbReference type="ARBA" id="ARBA00022840"/>
    </source>
</evidence>
<feature type="compositionally biased region" description="Basic and acidic residues" evidence="7">
    <location>
        <begin position="36"/>
        <end position="51"/>
    </location>
</feature>
<keyword evidence="2" id="KW-0808">Transferase</keyword>
<dbReference type="SMART" id="SM00220">
    <property type="entry name" value="S_TKc"/>
    <property type="match status" value="1"/>
</dbReference>
<evidence type="ECO:0000259" key="8">
    <source>
        <dbReference type="PROSITE" id="PS50011"/>
    </source>
</evidence>
<evidence type="ECO:0000256" key="6">
    <source>
        <dbReference type="PROSITE-ProRule" id="PRU10141"/>
    </source>
</evidence>